<proteinExistence type="predicted"/>
<dbReference type="PANTHER" id="PTHR39640">
    <property type="entry name" value="VNG6129C"/>
    <property type="match status" value="1"/>
</dbReference>
<evidence type="ECO:0008006" key="3">
    <source>
        <dbReference type="Google" id="ProtNLM"/>
    </source>
</evidence>
<dbReference type="OrthoDB" id="5292613at2"/>
<dbReference type="KEGG" id="pbor:BSF38_02845"/>
<sequence length="428" mass="48045">MLTGDLVRVKISKERVLPLYLNRESAQWLEAAESLLLIFREGVGMTRGEIEAEIDELFGSGGKATLVHRGLAKVLEDGSEFEVVADVPPDVIREKVFTAAAAHRKTLGKPGPEANPLPEAGIGPRPPFRRDQVLAAVADELKVAPQTLIDGLFADLRDENRMLSFKDMTAQRLLDRYNVALAQTVLLRSVRVVVEVKNETPARYRQLFRQLKFHRLLYRVSGTMRDGYVFHIDGPLSLFSATTRYGLQMALFLPSLLRCCDFRLDAELRWGPKRDPRSFHLDPSLGLVPHQADTGVYVPPEIPAFAERFRQVAPAWELSEVTEVVELGREGVWVPDYRAVHKATGVDVFIEVVGFWKKATLDRLLDQLPRLGPPRFVLIISEKLKVDEDAVSKLPNPILWFKEIPSAPELAGILDRLLNPPDAPAKLF</sequence>
<dbReference type="RefSeq" id="WP_076346600.1">
    <property type="nucleotide sequence ID" value="NZ_CP019082.1"/>
</dbReference>
<name>A0A1U7CQX2_9BACT</name>
<dbReference type="Pfam" id="PF05626">
    <property type="entry name" value="DUF790"/>
    <property type="match status" value="1"/>
</dbReference>
<reference evidence="2" key="1">
    <citation type="submission" date="2016-12" db="EMBL/GenBank/DDBJ databases">
        <title>Comparative genomics of four Isosphaeraceae planctomycetes: a common pool of plasmids and glycoside hydrolase genes.</title>
        <authorList>
            <person name="Ivanova A."/>
        </authorList>
    </citation>
    <scope>NUCLEOTIDE SEQUENCE [LARGE SCALE GENOMIC DNA]</scope>
    <source>
        <strain evidence="2">PX4</strain>
    </source>
</reference>
<dbReference type="EMBL" id="CP019082">
    <property type="protein sequence ID" value="APW61331.1"/>
    <property type="molecule type" value="Genomic_DNA"/>
</dbReference>
<dbReference type="AlphaFoldDB" id="A0A1U7CQX2"/>
<dbReference type="PANTHER" id="PTHR39640:SF1">
    <property type="entry name" value="DUF790 FAMILY PROTEIN"/>
    <property type="match status" value="1"/>
</dbReference>
<dbReference type="Proteomes" id="UP000186309">
    <property type="component" value="Chromosome"/>
</dbReference>
<evidence type="ECO:0000313" key="1">
    <source>
        <dbReference type="EMBL" id="APW61331.1"/>
    </source>
</evidence>
<protein>
    <recommendedName>
        <fullName evidence="3">DUF790 family protein</fullName>
    </recommendedName>
</protein>
<keyword evidence="2" id="KW-1185">Reference proteome</keyword>
<organism evidence="1 2">
    <name type="scientific">Paludisphaera borealis</name>
    <dbReference type="NCBI Taxonomy" id="1387353"/>
    <lineage>
        <taxon>Bacteria</taxon>
        <taxon>Pseudomonadati</taxon>
        <taxon>Planctomycetota</taxon>
        <taxon>Planctomycetia</taxon>
        <taxon>Isosphaerales</taxon>
        <taxon>Isosphaeraceae</taxon>
        <taxon>Paludisphaera</taxon>
    </lineage>
</organism>
<dbReference type="InterPro" id="IPR008508">
    <property type="entry name" value="Bax1"/>
</dbReference>
<accession>A0A1U7CQX2</accession>
<dbReference type="STRING" id="1387353.BSF38_02845"/>
<gene>
    <name evidence="1" type="ORF">BSF38_02845</name>
</gene>
<dbReference type="PIRSF" id="PIRSF019435">
    <property type="entry name" value="UCP019435"/>
    <property type="match status" value="1"/>
</dbReference>
<evidence type="ECO:0000313" key="2">
    <source>
        <dbReference type="Proteomes" id="UP000186309"/>
    </source>
</evidence>